<dbReference type="GO" id="GO:0110001">
    <property type="term" value="C:toxin-antitoxin complex"/>
    <property type="evidence" value="ECO:0007669"/>
    <property type="project" value="InterPro"/>
</dbReference>
<dbReference type="Pfam" id="PF01934">
    <property type="entry name" value="HepT-like"/>
    <property type="match status" value="1"/>
</dbReference>
<evidence type="ECO:0008006" key="7">
    <source>
        <dbReference type="Google" id="ProtNLM"/>
    </source>
</evidence>
<evidence type="ECO:0000313" key="5">
    <source>
        <dbReference type="EMBL" id="EHJ09604.1"/>
    </source>
</evidence>
<proteinExistence type="inferred from homology"/>
<keyword evidence="1" id="KW-1277">Toxin-antitoxin system</keyword>
<dbReference type="AlphaFoldDB" id="G5JDY1"/>
<keyword evidence="3" id="KW-0378">Hydrolase</keyword>
<dbReference type="InterPro" id="IPR037038">
    <property type="entry name" value="HepT-like_sf"/>
</dbReference>
<gene>
    <name evidence="5" type="ORF">CWATWH0003_5620</name>
</gene>
<dbReference type="InterPro" id="IPR008201">
    <property type="entry name" value="HepT-like"/>
</dbReference>
<dbReference type="GO" id="GO:0016787">
    <property type="term" value="F:hydrolase activity"/>
    <property type="evidence" value="ECO:0007669"/>
    <property type="project" value="UniProtKB-KW"/>
</dbReference>
<reference evidence="5 6" key="1">
    <citation type="journal article" date="2011" name="Front. Microbiol.">
        <title>Two Strains of Crocosphaera watsonii with Highly Conserved Genomes are Distinguished by Strain-Specific Features.</title>
        <authorList>
            <person name="Bench S.R."/>
            <person name="Ilikchyan I.N."/>
            <person name="Tripp H.J."/>
            <person name="Zehr J.P."/>
        </authorList>
    </citation>
    <scope>NUCLEOTIDE SEQUENCE [LARGE SCALE GENOMIC DNA]</scope>
    <source>
        <strain evidence="5 6">WH 0003</strain>
    </source>
</reference>
<dbReference type="GO" id="GO:0004540">
    <property type="term" value="F:RNA nuclease activity"/>
    <property type="evidence" value="ECO:0007669"/>
    <property type="project" value="InterPro"/>
</dbReference>
<comment type="similarity">
    <text evidence="4">Belongs to the HepT RNase toxin family.</text>
</comment>
<evidence type="ECO:0000313" key="6">
    <source>
        <dbReference type="Proteomes" id="UP000003477"/>
    </source>
</evidence>
<dbReference type="Proteomes" id="UP000003477">
    <property type="component" value="Unassembled WGS sequence"/>
</dbReference>
<evidence type="ECO:0000256" key="1">
    <source>
        <dbReference type="ARBA" id="ARBA00022649"/>
    </source>
</evidence>
<evidence type="ECO:0000256" key="2">
    <source>
        <dbReference type="ARBA" id="ARBA00022722"/>
    </source>
</evidence>
<comment type="caution">
    <text evidence="5">The sequence shown here is derived from an EMBL/GenBank/DDBJ whole genome shotgun (WGS) entry which is preliminary data.</text>
</comment>
<dbReference type="PATRIC" id="fig|423471.3.peg.5250"/>
<dbReference type="Gene3D" id="1.20.120.580">
    <property type="entry name" value="bsu32300-like"/>
    <property type="match status" value="1"/>
</dbReference>
<protein>
    <recommendedName>
        <fullName evidence="7">DUF86 domain-containing protein</fullName>
    </recommendedName>
</protein>
<dbReference type="EMBL" id="AESD01000888">
    <property type="protein sequence ID" value="EHJ09604.1"/>
    <property type="molecule type" value="Genomic_DNA"/>
</dbReference>
<keyword evidence="2" id="KW-0540">Nuclease</keyword>
<evidence type="ECO:0000256" key="4">
    <source>
        <dbReference type="ARBA" id="ARBA00024207"/>
    </source>
</evidence>
<evidence type="ECO:0000256" key="3">
    <source>
        <dbReference type="ARBA" id="ARBA00022801"/>
    </source>
</evidence>
<name>G5JDY1_CROWT</name>
<accession>G5JDY1</accession>
<sequence length="66" mass="7610">MAAQQQILTEDLAIELAKAAGMRNVLVHLYLDIDSRQIFEGIHQSLIYYPLYIRQVLTYLDSTNLN</sequence>
<organism evidence="5 6">
    <name type="scientific">Crocosphaera watsonii WH 0003</name>
    <dbReference type="NCBI Taxonomy" id="423471"/>
    <lineage>
        <taxon>Bacteria</taxon>
        <taxon>Bacillati</taxon>
        <taxon>Cyanobacteriota</taxon>
        <taxon>Cyanophyceae</taxon>
        <taxon>Oscillatoriophycideae</taxon>
        <taxon>Chroococcales</taxon>
        <taxon>Aphanothecaceae</taxon>
        <taxon>Crocosphaera</taxon>
    </lineage>
</organism>